<gene>
    <name evidence="5" type="ORF">NEMVEDRAFT_v1g222703</name>
</gene>
<organism evidence="5 6">
    <name type="scientific">Nematostella vectensis</name>
    <name type="common">Starlet sea anemone</name>
    <dbReference type="NCBI Taxonomy" id="45351"/>
    <lineage>
        <taxon>Eukaryota</taxon>
        <taxon>Metazoa</taxon>
        <taxon>Cnidaria</taxon>
        <taxon>Anthozoa</taxon>
        <taxon>Hexacorallia</taxon>
        <taxon>Actiniaria</taxon>
        <taxon>Edwardsiidae</taxon>
        <taxon>Nematostella</taxon>
    </lineage>
</organism>
<evidence type="ECO:0000259" key="4">
    <source>
        <dbReference type="PROSITE" id="PS51034"/>
    </source>
</evidence>
<dbReference type="PhylomeDB" id="A7T5S3"/>
<dbReference type="InParanoid" id="A7T5S3"/>
<keyword evidence="1" id="KW-0732">Signal</keyword>
<dbReference type="Pfam" id="PF00100">
    <property type="entry name" value="Zona_pellucida"/>
    <property type="match status" value="1"/>
</dbReference>
<evidence type="ECO:0000313" key="5">
    <source>
        <dbReference type="EMBL" id="EDO28691.1"/>
    </source>
</evidence>
<feature type="transmembrane region" description="Helical" evidence="3">
    <location>
        <begin position="124"/>
        <end position="148"/>
    </location>
</feature>
<feature type="domain" description="ZP" evidence="4">
    <location>
        <begin position="1"/>
        <end position="52"/>
    </location>
</feature>
<dbReference type="PROSITE" id="PS51034">
    <property type="entry name" value="ZP_2"/>
    <property type="match status" value="1"/>
</dbReference>
<dbReference type="Proteomes" id="UP000001593">
    <property type="component" value="Unassembled WGS sequence"/>
</dbReference>
<keyword evidence="3" id="KW-1133">Transmembrane helix</keyword>
<dbReference type="AlphaFoldDB" id="A7T5S3"/>
<reference evidence="5 6" key="1">
    <citation type="journal article" date="2007" name="Science">
        <title>Sea anemone genome reveals ancestral eumetazoan gene repertoire and genomic organization.</title>
        <authorList>
            <person name="Putnam N.H."/>
            <person name="Srivastava M."/>
            <person name="Hellsten U."/>
            <person name="Dirks B."/>
            <person name="Chapman J."/>
            <person name="Salamov A."/>
            <person name="Terry A."/>
            <person name="Shapiro H."/>
            <person name="Lindquist E."/>
            <person name="Kapitonov V.V."/>
            <person name="Jurka J."/>
            <person name="Genikhovich G."/>
            <person name="Grigoriev I.V."/>
            <person name="Lucas S.M."/>
            <person name="Steele R.E."/>
            <person name="Finnerty J.R."/>
            <person name="Technau U."/>
            <person name="Martindale M.Q."/>
            <person name="Rokhsar D.S."/>
        </authorList>
    </citation>
    <scope>NUCLEOTIDE SEQUENCE [LARGE SCALE GENOMIC DNA]</scope>
    <source>
        <strain evidence="6">CH2 X CH6</strain>
    </source>
</reference>
<dbReference type="PANTHER" id="PTHR14002:SF43">
    <property type="entry name" value="DELTA-LIKE PROTEIN"/>
    <property type="match status" value="1"/>
</dbReference>
<keyword evidence="3" id="KW-0472">Membrane</keyword>
<protein>
    <recommendedName>
        <fullName evidence="4">ZP domain-containing protein</fullName>
    </recommendedName>
</protein>
<evidence type="ECO:0000256" key="2">
    <source>
        <dbReference type="ARBA" id="ARBA00023157"/>
    </source>
</evidence>
<dbReference type="InterPro" id="IPR055355">
    <property type="entry name" value="ZP-C"/>
</dbReference>
<dbReference type="InterPro" id="IPR001507">
    <property type="entry name" value="ZP_dom"/>
</dbReference>
<dbReference type="PANTHER" id="PTHR14002">
    <property type="entry name" value="ENDOGLIN/TGF-BETA RECEPTOR TYPE III"/>
    <property type="match status" value="1"/>
</dbReference>
<dbReference type="InterPro" id="IPR042235">
    <property type="entry name" value="ZP-C_dom"/>
</dbReference>
<keyword evidence="3" id="KW-0812">Transmembrane</keyword>
<sequence>MTYNYTLNRIQRFTIRSFRFIANHPVIYLHCFLMVCHTNASDSRCQRGCAQPIRARRHIEAEMGDSVTRMRDSVTGMRDRVRRDTVVDGSMLYEITPGPMKAADEKEKKRASTKGQGGANLSPVLVGVGATFGGLFLVVCAILVFVLHRKSKPEVPVQMGHVTSYEQSGGANLSSVLVGVGATFGGLFPCGLRHLGFRPSPEEKQTGSACSDVVTSYKQSGVTND</sequence>
<dbReference type="HOGENOM" id="CLU_1231192_0_0_1"/>
<keyword evidence="6" id="KW-1185">Reference proteome</keyword>
<name>A7T5S3_NEMVE</name>
<dbReference type="EMBL" id="DS471278">
    <property type="protein sequence ID" value="EDO28691.1"/>
    <property type="molecule type" value="Genomic_DNA"/>
</dbReference>
<dbReference type="Gene3D" id="2.60.40.4100">
    <property type="entry name" value="Zona pellucida, ZP-C domain"/>
    <property type="match status" value="1"/>
</dbReference>
<evidence type="ECO:0000256" key="1">
    <source>
        <dbReference type="ARBA" id="ARBA00022729"/>
    </source>
</evidence>
<accession>A7T5S3</accession>
<evidence type="ECO:0000256" key="3">
    <source>
        <dbReference type="SAM" id="Phobius"/>
    </source>
</evidence>
<evidence type="ECO:0000313" key="6">
    <source>
        <dbReference type="Proteomes" id="UP000001593"/>
    </source>
</evidence>
<proteinExistence type="predicted"/>
<feature type="transmembrane region" description="Helical" evidence="3">
    <location>
        <begin position="168"/>
        <end position="188"/>
    </location>
</feature>
<keyword evidence="2" id="KW-1015">Disulfide bond</keyword>